<proteinExistence type="predicted"/>
<comment type="caution">
    <text evidence="1">The sequence shown here is derived from an EMBL/GenBank/DDBJ whole genome shotgun (WGS) entry which is preliminary data.</text>
</comment>
<name>M6U7P2_9LEPT</name>
<evidence type="ECO:0000313" key="2">
    <source>
        <dbReference type="Proteomes" id="UP000012153"/>
    </source>
</evidence>
<evidence type="ECO:0000313" key="1">
    <source>
        <dbReference type="EMBL" id="EMO41012.1"/>
    </source>
</evidence>
<accession>M6U7P2</accession>
<reference evidence="1 2" key="1">
    <citation type="submission" date="2013-01" db="EMBL/GenBank/DDBJ databases">
        <authorList>
            <person name="Harkins D.M."/>
            <person name="Durkin A.S."/>
            <person name="Brinkac L.M."/>
            <person name="Haft D.H."/>
            <person name="Selengut J.D."/>
            <person name="Sanka R."/>
            <person name="DePew J."/>
            <person name="Purushe J."/>
            <person name="Matthias M.A."/>
            <person name="Vinetz J.M."/>
            <person name="Sutton G.G."/>
            <person name="Nierman W.C."/>
            <person name="Fouts D.E."/>
        </authorList>
    </citation>
    <scope>NUCLEOTIDE SEQUENCE [LARGE SCALE GENOMIC DNA]</scope>
    <source>
        <strain evidence="1 2">ZUN142</strain>
    </source>
</reference>
<dbReference type="AlphaFoldDB" id="M6U7P2"/>
<dbReference type="Proteomes" id="UP000012153">
    <property type="component" value="Unassembled WGS sequence"/>
</dbReference>
<gene>
    <name evidence="1" type="ORF">LEP1GSC186_4719</name>
</gene>
<sequence length="68" mass="7688">MKNIGNSVRAGELGLRKMYLKVSKATKFVGTLTSPITTKLIFYIKSTFNNGYEQNRNFFVVVSTFEMG</sequence>
<dbReference type="EMBL" id="AHOP02000024">
    <property type="protein sequence ID" value="EMO41012.1"/>
    <property type="molecule type" value="Genomic_DNA"/>
</dbReference>
<protein>
    <submittedName>
        <fullName evidence="1">Uncharacterized protein</fullName>
    </submittedName>
</protein>
<organism evidence="1 2">
    <name type="scientific">Leptospira noguchii serovar Autumnalis str. ZUN142</name>
    <dbReference type="NCBI Taxonomy" id="1085540"/>
    <lineage>
        <taxon>Bacteria</taxon>
        <taxon>Pseudomonadati</taxon>
        <taxon>Spirochaetota</taxon>
        <taxon>Spirochaetia</taxon>
        <taxon>Leptospirales</taxon>
        <taxon>Leptospiraceae</taxon>
        <taxon>Leptospira</taxon>
    </lineage>
</organism>